<dbReference type="Pfam" id="PF00296">
    <property type="entry name" value="Bac_luciferase"/>
    <property type="match status" value="1"/>
</dbReference>
<dbReference type="PANTHER" id="PTHR43244">
    <property type="match status" value="1"/>
</dbReference>
<organism evidence="3 4">
    <name type="scientific">Nocardioides panacihumi</name>
    <dbReference type="NCBI Taxonomy" id="400774"/>
    <lineage>
        <taxon>Bacteria</taxon>
        <taxon>Bacillati</taxon>
        <taxon>Actinomycetota</taxon>
        <taxon>Actinomycetes</taxon>
        <taxon>Propionibacteriales</taxon>
        <taxon>Nocardioidaceae</taxon>
        <taxon>Nocardioides</taxon>
    </lineage>
</organism>
<dbReference type="PANTHER" id="PTHR43244:SF1">
    <property type="entry name" value="5,10-METHYLENETETRAHYDROMETHANOPTERIN REDUCTASE"/>
    <property type="match status" value="1"/>
</dbReference>
<dbReference type="CDD" id="cd01097">
    <property type="entry name" value="Tetrahydromethanopterin_reductase"/>
    <property type="match status" value="1"/>
</dbReference>
<feature type="domain" description="Luciferase-like" evidence="2">
    <location>
        <begin position="14"/>
        <end position="220"/>
    </location>
</feature>
<comment type="caution">
    <text evidence="3">The sequence shown here is derived from an EMBL/GenBank/DDBJ whole genome shotgun (WGS) entry which is preliminary data.</text>
</comment>
<proteinExistence type="predicted"/>
<dbReference type="InterPro" id="IPR036661">
    <property type="entry name" value="Luciferase-like_sf"/>
</dbReference>
<evidence type="ECO:0000259" key="2">
    <source>
        <dbReference type="Pfam" id="PF00296"/>
    </source>
</evidence>
<keyword evidence="1" id="KW-0560">Oxidoreductase</keyword>
<protein>
    <submittedName>
        <fullName evidence="3">LLM class flavin-dependent oxidoreductase</fullName>
    </submittedName>
</protein>
<dbReference type="InterPro" id="IPR011251">
    <property type="entry name" value="Luciferase-like_dom"/>
</dbReference>
<gene>
    <name evidence="3" type="ORF">GCM10009798_32170</name>
</gene>
<name>A0ABN2RI12_9ACTN</name>
<dbReference type="RefSeq" id="WP_344046513.1">
    <property type="nucleotide sequence ID" value="NZ_BAAAPB010000004.1"/>
</dbReference>
<accession>A0ABN2RI12</accession>
<dbReference type="InterPro" id="IPR050564">
    <property type="entry name" value="F420-G6PD/mer"/>
</dbReference>
<evidence type="ECO:0000313" key="3">
    <source>
        <dbReference type="EMBL" id="GAA1969129.1"/>
    </source>
</evidence>
<evidence type="ECO:0000256" key="1">
    <source>
        <dbReference type="ARBA" id="ARBA00023002"/>
    </source>
</evidence>
<dbReference type="SUPFAM" id="SSF51679">
    <property type="entry name" value="Bacterial luciferase-like"/>
    <property type="match status" value="1"/>
</dbReference>
<dbReference type="Proteomes" id="UP001500571">
    <property type="component" value="Unassembled WGS sequence"/>
</dbReference>
<reference evidence="3 4" key="1">
    <citation type="journal article" date="2019" name="Int. J. Syst. Evol. Microbiol.">
        <title>The Global Catalogue of Microorganisms (GCM) 10K type strain sequencing project: providing services to taxonomists for standard genome sequencing and annotation.</title>
        <authorList>
            <consortium name="The Broad Institute Genomics Platform"/>
            <consortium name="The Broad Institute Genome Sequencing Center for Infectious Disease"/>
            <person name="Wu L."/>
            <person name="Ma J."/>
        </authorList>
    </citation>
    <scope>NUCLEOTIDE SEQUENCE [LARGE SCALE GENOMIC DNA]</scope>
    <source>
        <strain evidence="3 4">JCM 15309</strain>
    </source>
</reference>
<dbReference type="EMBL" id="BAAAPB010000004">
    <property type="protein sequence ID" value="GAA1969129.1"/>
    <property type="molecule type" value="Genomic_DNA"/>
</dbReference>
<evidence type="ECO:0000313" key="4">
    <source>
        <dbReference type="Proteomes" id="UP001500571"/>
    </source>
</evidence>
<keyword evidence="4" id="KW-1185">Reference proteome</keyword>
<sequence>MEPTIGLTFRPQLPPEELQAVVGAADAAAVDELWLWEDCFLEGGLTSAVAALAWSTRLRVAVGVLPVPLRNPALAAMEAATLARLFPGRFVLGLGHGVQDWMRQVGAGVDSPMTLLREHATAVRDLLAGRTVDVDGRYVRLAGVTLDWPPPEQPELLLAGRGPKTVRLAGEIADGVILDGEGTLDDVRRARDLVDEARAAAGRPGRARVVAYTPVDTRPSDLANRIAELVAVVAAAGADTVVLEAPEDAPDPGPIIEALGDLR</sequence>
<dbReference type="Gene3D" id="3.20.20.30">
    <property type="entry name" value="Luciferase-like domain"/>
    <property type="match status" value="1"/>
</dbReference>